<feature type="region of interest" description="Disordered" evidence="1">
    <location>
        <begin position="232"/>
        <end position="257"/>
    </location>
</feature>
<organism evidence="2 3">
    <name type="scientific">Dorcoceras hygrometricum</name>
    <dbReference type="NCBI Taxonomy" id="472368"/>
    <lineage>
        <taxon>Eukaryota</taxon>
        <taxon>Viridiplantae</taxon>
        <taxon>Streptophyta</taxon>
        <taxon>Embryophyta</taxon>
        <taxon>Tracheophyta</taxon>
        <taxon>Spermatophyta</taxon>
        <taxon>Magnoliopsida</taxon>
        <taxon>eudicotyledons</taxon>
        <taxon>Gunneridae</taxon>
        <taxon>Pentapetalae</taxon>
        <taxon>asterids</taxon>
        <taxon>lamiids</taxon>
        <taxon>Lamiales</taxon>
        <taxon>Gesneriaceae</taxon>
        <taxon>Didymocarpoideae</taxon>
        <taxon>Trichosporeae</taxon>
        <taxon>Loxocarpinae</taxon>
        <taxon>Dorcoceras</taxon>
    </lineage>
</organism>
<dbReference type="AlphaFoldDB" id="A0A2Z7BUZ0"/>
<accession>A0A2Z7BUZ0</accession>
<evidence type="ECO:0000256" key="1">
    <source>
        <dbReference type="SAM" id="MobiDB-lite"/>
    </source>
</evidence>
<dbReference type="OrthoDB" id="660555at2759"/>
<proteinExistence type="predicted"/>
<evidence type="ECO:0000313" key="3">
    <source>
        <dbReference type="Proteomes" id="UP000250235"/>
    </source>
</evidence>
<evidence type="ECO:0000313" key="2">
    <source>
        <dbReference type="EMBL" id="KZV36040.1"/>
    </source>
</evidence>
<dbReference type="Proteomes" id="UP000250235">
    <property type="component" value="Unassembled WGS sequence"/>
</dbReference>
<sequence>MAASFISNDLQVNFDSVLGFSENEGMVNVFKSLESTGLHGLLGYPFVLYEDDLVSFFANSVVKDDESTGLHGLLGYPFVLYEDDLVSFFANSVVKDDEDLIYDARSIFSMSGEPVKTSCKKREMKYEFRLLNDILAKSVTVKARSFDDVTHERFLLMTAINFGVKVNWSKLLFDILKEMADQSSNRAKDLPTTQDSNIKDSWHVCFQELNIADDETEDPVVAKAAVVKKKAMSKRRQAPTADEPVAKKKRTTVGRPAPAEKEFVMVPVVQNPKPISVVPAATPRAQRRRASKRKLMLKERSDDEIVDSIIHQVIAETADIETGEPDLEEPVVKETTEPTVVETESRIDVSATINDDEEEPLVETEKEAEKDKEIEPVATEGMSLEKITAFEDTEPLSKVLAHTEKSTSDEESMSIDDLLVQIPENMMLPSVTVAEPTRIKFGLGIEIPGVNDGDWYKASLPQIAIADKGKVPLVKKDEIKGHQAREMFSLICADIEFLVQLREKVIDEISSFFSSFNLRRLVVLGSVSDIFAKEEQILVWAETDSLQTAVSRRLYIIAKYREMLLRNFLEARNKNFDSGTPTTVIDLQVLDMLIDAHRVALEKLLENMREHKLEWTRTINSRLFEEAHIDHGKTIHTDEDGVLCLRGASLLSVQKKDLKVECRLLKDIVAKAFNAKVGCFDNVTHGRFDLMVAIMGATKNSAATQASSSPRKKISISRRKARLLYRKLHRGKSRRFLTRTRQTSRCNGRLMVELLTQINTYVDDFVTVDVKRNYSPLMADARLPLLATYKYPIEIARIPHRFEILSKINNKLSREISSGSSVQATNPACARLRMILFNRPSAKTSCEDSRVRATRFSPEDFERRGDKLKDDLSSEITTKRLMLKQSAEINANLASLRSQLAEVVAHIKRPGDVKKGEGGSSSSRKGEISSGGKRRWF</sequence>
<name>A0A2Z7BUZ0_9LAMI</name>
<reference evidence="2 3" key="1">
    <citation type="journal article" date="2015" name="Proc. Natl. Acad. Sci. U.S.A.">
        <title>The resurrection genome of Boea hygrometrica: A blueprint for survival of dehydration.</title>
        <authorList>
            <person name="Xiao L."/>
            <person name="Yang G."/>
            <person name="Zhang L."/>
            <person name="Yang X."/>
            <person name="Zhao S."/>
            <person name="Ji Z."/>
            <person name="Zhou Q."/>
            <person name="Hu M."/>
            <person name="Wang Y."/>
            <person name="Chen M."/>
            <person name="Xu Y."/>
            <person name="Jin H."/>
            <person name="Xiao X."/>
            <person name="Hu G."/>
            <person name="Bao F."/>
            <person name="Hu Y."/>
            <person name="Wan P."/>
            <person name="Li L."/>
            <person name="Deng X."/>
            <person name="Kuang T."/>
            <person name="Xiang C."/>
            <person name="Zhu J.K."/>
            <person name="Oliver M.J."/>
            <person name="He Y."/>
        </authorList>
    </citation>
    <scope>NUCLEOTIDE SEQUENCE [LARGE SCALE GENOMIC DNA]</scope>
    <source>
        <strain evidence="3">cv. XS01</strain>
    </source>
</reference>
<dbReference type="EMBL" id="KV003948">
    <property type="protein sequence ID" value="KZV36040.1"/>
    <property type="molecule type" value="Genomic_DNA"/>
</dbReference>
<protein>
    <submittedName>
        <fullName evidence="2">Zinc finger protein CONSTANS-LIKE 5-like</fullName>
    </submittedName>
</protein>
<gene>
    <name evidence="2" type="ORF">F511_08699</name>
</gene>
<feature type="compositionally biased region" description="Low complexity" evidence="1">
    <location>
        <begin position="920"/>
        <end position="931"/>
    </location>
</feature>
<feature type="region of interest" description="Disordered" evidence="1">
    <location>
        <begin position="908"/>
        <end position="937"/>
    </location>
</feature>
<keyword evidence="3" id="KW-1185">Reference proteome</keyword>